<name>A0A059B3Y2_EUCGR</name>
<proteinExistence type="predicted"/>
<dbReference type="Gramene" id="KCW60365">
    <property type="protein sequence ID" value="KCW60365"/>
    <property type="gene ID" value="EUGRSUZ_H03080"/>
</dbReference>
<dbReference type="InParanoid" id="A0A059B3Y2"/>
<reference evidence="1" key="1">
    <citation type="submission" date="2013-07" db="EMBL/GenBank/DDBJ databases">
        <title>The genome of Eucalyptus grandis.</title>
        <authorList>
            <person name="Schmutz J."/>
            <person name="Hayes R."/>
            <person name="Myburg A."/>
            <person name="Tuskan G."/>
            <person name="Grattapaglia D."/>
            <person name="Rokhsar D.S."/>
        </authorList>
    </citation>
    <scope>NUCLEOTIDE SEQUENCE</scope>
    <source>
        <tissue evidence="1">Leaf extractions</tissue>
    </source>
</reference>
<sequence>MASTAVTATDNRIGRLQDLRSSIAILVAKASVNGRNGGHFAMLGLVTTKSSFDSNGADIGGAYFTWLSVPILLSKR</sequence>
<accession>A0A059B3Y2</accession>
<organism evidence="1">
    <name type="scientific">Eucalyptus grandis</name>
    <name type="common">Flooded gum</name>
    <dbReference type="NCBI Taxonomy" id="71139"/>
    <lineage>
        <taxon>Eukaryota</taxon>
        <taxon>Viridiplantae</taxon>
        <taxon>Streptophyta</taxon>
        <taxon>Embryophyta</taxon>
        <taxon>Tracheophyta</taxon>
        <taxon>Spermatophyta</taxon>
        <taxon>Magnoliopsida</taxon>
        <taxon>eudicotyledons</taxon>
        <taxon>Gunneridae</taxon>
        <taxon>Pentapetalae</taxon>
        <taxon>rosids</taxon>
        <taxon>malvids</taxon>
        <taxon>Myrtales</taxon>
        <taxon>Myrtaceae</taxon>
        <taxon>Myrtoideae</taxon>
        <taxon>Eucalypteae</taxon>
        <taxon>Eucalyptus</taxon>
    </lineage>
</organism>
<dbReference type="EMBL" id="KK198760">
    <property type="protein sequence ID" value="KCW60365.1"/>
    <property type="molecule type" value="Genomic_DNA"/>
</dbReference>
<protein>
    <submittedName>
        <fullName evidence="1">Uncharacterized protein</fullName>
    </submittedName>
</protein>
<gene>
    <name evidence="1" type="ORF">EUGRSUZ_H03080</name>
</gene>
<dbReference type="AlphaFoldDB" id="A0A059B3Y2"/>
<evidence type="ECO:0000313" key="1">
    <source>
        <dbReference type="EMBL" id="KCW60365.1"/>
    </source>
</evidence>